<dbReference type="Gene3D" id="3.40.50.720">
    <property type="entry name" value="NAD(P)-binding Rossmann-like Domain"/>
    <property type="match status" value="1"/>
</dbReference>
<dbReference type="Proteomes" id="UP000253570">
    <property type="component" value="Unassembled WGS sequence"/>
</dbReference>
<dbReference type="Pfam" id="PF13561">
    <property type="entry name" value="adh_short_C2"/>
    <property type="match status" value="1"/>
</dbReference>
<evidence type="ECO:0000313" key="3">
    <source>
        <dbReference type="EMBL" id="RCL74655.1"/>
    </source>
</evidence>
<dbReference type="PRINTS" id="PR00081">
    <property type="entry name" value="GDHRDH"/>
</dbReference>
<evidence type="ECO:0000313" key="4">
    <source>
        <dbReference type="Proteomes" id="UP000253570"/>
    </source>
</evidence>
<dbReference type="PRINTS" id="PR00080">
    <property type="entry name" value="SDRFAMILY"/>
</dbReference>
<dbReference type="PANTHER" id="PTHR42760:SF133">
    <property type="entry name" value="3-OXOACYL-[ACYL-CARRIER-PROTEIN] REDUCTASE"/>
    <property type="match status" value="1"/>
</dbReference>
<gene>
    <name evidence="3" type="ORF">DBW71_00480</name>
</gene>
<evidence type="ECO:0000256" key="2">
    <source>
        <dbReference type="ARBA" id="ARBA00023002"/>
    </source>
</evidence>
<keyword evidence="2" id="KW-0560">Oxidoreductase</keyword>
<dbReference type="GO" id="GO:0006633">
    <property type="term" value="P:fatty acid biosynthetic process"/>
    <property type="evidence" value="ECO:0007669"/>
    <property type="project" value="TreeGrafter"/>
</dbReference>
<protein>
    <submittedName>
        <fullName evidence="3">SDR family NAD(P)-dependent oxidoreductase</fullName>
    </submittedName>
</protein>
<sequence length="270" mass="29122">MSLRNNFSSSIDTYMAETRKLEGKVALVTGGAQGLGEAILKEFALEGAKTIIFDIDANESNRVKEELRKTNNDTEVVIIDVCNSGAVNIAISKLCKKYKKIDILVNAVGGFYNFDKITDVTDEEWHKVINTNLNSAFYCTRAVMKYMEKSKSGRIINISSGAGIAPNPHAPSYVPYGAAKAGLLGMTKLLARDAGEFGITVNAIAPGTALTPRVKKVRDASSISNIAKMNPLKNIIEPVDCAKAAVFLSSDDARYITGITMMVNAGNLIF</sequence>
<dbReference type="GO" id="GO:0048038">
    <property type="term" value="F:quinone binding"/>
    <property type="evidence" value="ECO:0007669"/>
    <property type="project" value="TreeGrafter"/>
</dbReference>
<comment type="caution">
    <text evidence="3">The sequence shown here is derived from an EMBL/GenBank/DDBJ whole genome shotgun (WGS) entry which is preliminary data.</text>
</comment>
<dbReference type="PANTHER" id="PTHR42760">
    <property type="entry name" value="SHORT-CHAIN DEHYDROGENASES/REDUCTASES FAMILY MEMBER"/>
    <property type="match status" value="1"/>
</dbReference>
<name>A0A368DTX4_9PROT</name>
<dbReference type="InterPro" id="IPR002347">
    <property type="entry name" value="SDR_fam"/>
</dbReference>
<comment type="similarity">
    <text evidence="1">Belongs to the short-chain dehydrogenases/reductases (SDR) family.</text>
</comment>
<dbReference type="EMBL" id="QOQD01000001">
    <property type="protein sequence ID" value="RCL74655.1"/>
    <property type="molecule type" value="Genomic_DNA"/>
</dbReference>
<accession>A0A368DTX4</accession>
<dbReference type="GO" id="GO:0016616">
    <property type="term" value="F:oxidoreductase activity, acting on the CH-OH group of donors, NAD or NADP as acceptor"/>
    <property type="evidence" value="ECO:0007669"/>
    <property type="project" value="TreeGrafter"/>
</dbReference>
<dbReference type="InterPro" id="IPR036291">
    <property type="entry name" value="NAD(P)-bd_dom_sf"/>
</dbReference>
<reference evidence="3 4" key="1">
    <citation type="journal article" date="2018" name="Microbiome">
        <title>Fine metagenomic profile of the Mediterranean stratified and mixed water columns revealed by assembly and recruitment.</title>
        <authorList>
            <person name="Haro-Moreno J.M."/>
            <person name="Lopez-Perez M."/>
            <person name="De La Torre J.R."/>
            <person name="Picazo A."/>
            <person name="Camacho A."/>
            <person name="Rodriguez-Valera F."/>
        </authorList>
    </citation>
    <scope>NUCLEOTIDE SEQUENCE [LARGE SCALE GENOMIC DNA]</scope>
    <source>
        <strain evidence="3">MED-G57</strain>
    </source>
</reference>
<dbReference type="FunFam" id="3.40.50.720:FF:000084">
    <property type="entry name" value="Short-chain dehydrogenase reductase"/>
    <property type="match status" value="1"/>
</dbReference>
<dbReference type="SUPFAM" id="SSF51735">
    <property type="entry name" value="NAD(P)-binding Rossmann-fold domains"/>
    <property type="match status" value="1"/>
</dbReference>
<dbReference type="AlphaFoldDB" id="A0A368DTX4"/>
<evidence type="ECO:0000256" key="1">
    <source>
        <dbReference type="ARBA" id="ARBA00006484"/>
    </source>
</evidence>
<organism evidence="3 4">
    <name type="scientific">PS1 clade bacterium</name>
    <dbReference type="NCBI Taxonomy" id="2175152"/>
    <lineage>
        <taxon>Bacteria</taxon>
        <taxon>Pseudomonadati</taxon>
        <taxon>Pseudomonadota</taxon>
        <taxon>Alphaproteobacteria</taxon>
        <taxon>PS1 clade</taxon>
    </lineage>
</organism>
<proteinExistence type="inferred from homology"/>